<feature type="region of interest" description="Disordered" evidence="1">
    <location>
        <begin position="85"/>
        <end position="168"/>
    </location>
</feature>
<proteinExistence type="predicted"/>
<feature type="compositionally biased region" description="Basic and acidic residues" evidence="1">
    <location>
        <begin position="127"/>
        <end position="142"/>
    </location>
</feature>
<dbReference type="Gramene" id="PVH37954">
    <property type="protein sequence ID" value="PVH37954"/>
    <property type="gene ID" value="PAHAL_5G132900"/>
</dbReference>
<sequence length="168" mass="17868">MGINHPNGKERKGQYLPFCQLHEPGTGAPRHAGATCQPDTATAGGHDKQVKEEKGAGATDRVPTVPAPHRTAPASFCWARSASRWAGNRSHASSPPGSRGAYKLAAHALRHPRVFFNPPPLPSSSSAHKDTHPARARGREESLSPFAFLPSARGSPTARPEPPGRRSL</sequence>
<dbReference type="AlphaFoldDB" id="A0A2T8IJV4"/>
<protein>
    <submittedName>
        <fullName evidence="2">Uncharacterized protein</fullName>
    </submittedName>
</protein>
<dbReference type="Proteomes" id="UP000243499">
    <property type="component" value="Chromosome 5"/>
</dbReference>
<evidence type="ECO:0000313" key="2">
    <source>
        <dbReference type="EMBL" id="PVH37954.1"/>
    </source>
</evidence>
<feature type="region of interest" description="Disordered" evidence="1">
    <location>
        <begin position="1"/>
        <end position="71"/>
    </location>
</feature>
<gene>
    <name evidence="2" type="ORF">PAHAL_5G132900</name>
</gene>
<name>A0A2T8IJV4_9POAL</name>
<reference evidence="2" key="1">
    <citation type="submission" date="2018-04" db="EMBL/GenBank/DDBJ databases">
        <title>WGS assembly of Panicum hallii.</title>
        <authorList>
            <person name="Lovell J."/>
            <person name="Jenkins J."/>
            <person name="Lowry D."/>
            <person name="Mamidi S."/>
            <person name="Sreedasyam A."/>
            <person name="Weng X."/>
            <person name="Barry K."/>
            <person name="Bonette J."/>
            <person name="Campitelli B."/>
            <person name="Daum C."/>
            <person name="Gordon S."/>
            <person name="Gould B."/>
            <person name="Lipzen A."/>
            <person name="Macqueen A."/>
            <person name="Palacio-Mejia J."/>
            <person name="Plott C."/>
            <person name="Shakirov E."/>
            <person name="Shu S."/>
            <person name="Yoshinaga Y."/>
            <person name="Zane M."/>
            <person name="Rokhsar D."/>
            <person name="Grimwood J."/>
            <person name="Schmutz J."/>
            <person name="Juenger T."/>
        </authorList>
    </citation>
    <scope>NUCLEOTIDE SEQUENCE [LARGE SCALE GENOMIC DNA]</scope>
    <source>
        <strain evidence="2">FIL2</strain>
    </source>
</reference>
<evidence type="ECO:0000256" key="1">
    <source>
        <dbReference type="SAM" id="MobiDB-lite"/>
    </source>
</evidence>
<organism evidence="2">
    <name type="scientific">Panicum hallii</name>
    <dbReference type="NCBI Taxonomy" id="206008"/>
    <lineage>
        <taxon>Eukaryota</taxon>
        <taxon>Viridiplantae</taxon>
        <taxon>Streptophyta</taxon>
        <taxon>Embryophyta</taxon>
        <taxon>Tracheophyta</taxon>
        <taxon>Spermatophyta</taxon>
        <taxon>Magnoliopsida</taxon>
        <taxon>Liliopsida</taxon>
        <taxon>Poales</taxon>
        <taxon>Poaceae</taxon>
        <taxon>PACMAD clade</taxon>
        <taxon>Panicoideae</taxon>
        <taxon>Panicodae</taxon>
        <taxon>Paniceae</taxon>
        <taxon>Panicinae</taxon>
        <taxon>Panicum</taxon>
        <taxon>Panicum sect. Panicum</taxon>
    </lineage>
</organism>
<feature type="compositionally biased region" description="Basic and acidic residues" evidence="1">
    <location>
        <begin position="45"/>
        <end position="55"/>
    </location>
</feature>
<accession>A0A2T8IJV4</accession>
<dbReference type="EMBL" id="CM008050">
    <property type="protein sequence ID" value="PVH37954.1"/>
    <property type="molecule type" value="Genomic_DNA"/>
</dbReference>